<feature type="transmembrane region" description="Helical" evidence="7">
    <location>
        <begin position="171"/>
        <end position="193"/>
    </location>
</feature>
<evidence type="ECO:0000256" key="7">
    <source>
        <dbReference type="SAM" id="Phobius"/>
    </source>
</evidence>
<dbReference type="GO" id="GO:0016020">
    <property type="term" value="C:membrane"/>
    <property type="evidence" value="ECO:0007669"/>
    <property type="project" value="UniProtKB-SubCell"/>
</dbReference>
<comment type="similarity">
    <text evidence="5">Belongs to the SAT4 family.</text>
</comment>
<dbReference type="InterPro" id="IPR052337">
    <property type="entry name" value="SAT4-like"/>
</dbReference>
<evidence type="ECO:0000256" key="3">
    <source>
        <dbReference type="ARBA" id="ARBA00022989"/>
    </source>
</evidence>
<comment type="caution">
    <text evidence="9">The sequence shown here is derived from an EMBL/GenBank/DDBJ whole genome shotgun (WGS) entry which is preliminary data.</text>
</comment>
<feature type="compositionally biased region" description="Low complexity" evidence="6">
    <location>
        <begin position="302"/>
        <end position="315"/>
    </location>
</feature>
<evidence type="ECO:0000313" key="10">
    <source>
        <dbReference type="Proteomes" id="UP000689129"/>
    </source>
</evidence>
<feature type="transmembrane region" description="Helical" evidence="7">
    <location>
        <begin position="205"/>
        <end position="222"/>
    </location>
</feature>
<reference evidence="9" key="1">
    <citation type="journal article" date="2021" name="Mol. Plant Pathol.">
        <title>A 20-kb lineage-specific genomic region tames virulence in pathogenic amphidiploid Verticillium longisporum.</title>
        <authorList>
            <person name="Harting R."/>
            <person name="Starke J."/>
            <person name="Kusch H."/>
            <person name="Poggeler S."/>
            <person name="Maurus I."/>
            <person name="Schluter R."/>
            <person name="Landesfeind M."/>
            <person name="Bulla I."/>
            <person name="Nowrousian M."/>
            <person name="de Jonge R."/>
            <person name="Stahlhut G."/>
            <person name="Hoff K.J."/>
            <person name="Asshauer K.P."/>
            <person name="Thurmer A."/>
            <person name="Stanke M."/>
            <person name="Daniel R."/>
            <person name="Morgenstern B."/>
            <person name="Thomma B.P.H.J."/>
            <person name="Kronstad J.W."/>
            <person name="Braus-Stromeyer S.A."/>
            <person name="Braus G.H."/>
        </authorList>
    </citation>
    <scope>NUCLEOTIDE SEQUENCE</scope>
    <source>
        <strain evidence="9">Vl32</strain>
    </source>
</reference>
<feature type="transmembrane region" description="Helical" evidence="7">
    <location>
        <begin position="91"/>
        <end position="115"/>
    </location>
</feature>
<feature type="domain" description="Rhodopsin" evidence="8">
    <location>
        <begin position="32"/>
        <end position="266"/>
    </location>
</feature>
<dbReference type="EMBL" id="JAEMWZ010000078">
    <property type="protein sequence ID" value="KAG7138076.1"/>
    <property type="molecule type" value="Genomic_DNA"/>
</dbReference>
<dbReference type="Proteomes" id="UP000689129">
    <property type="component" value="Unassembled WGS sequence"/>
</dbReference>
<feature type="transmembrane region" description="Helical" evidence="7">
    <location>
        <begin position="48"/>
        <end position="71"/>
    </location>
</feature>
<organism evidence="9 10">
    <name type="scientific">Verticillium longisporum</name>
    <name type="common">Verticillium dahliae var. longisporum</name>
    <dbReference type="NCBI Taxonomy" id="100787"/>
    <lineage>
        <taxon>Eukaryota</taxon>
        <taxon>Fungi</taxon>
        <taxon>Dikarya</taxon>
        <taxon>Ascomycota</taxon>
        <taxon>Pezizomycotina</taxon>
        <taxon>Sordariomycetes</taxon>
        <taxon>Hypocreomycetidae</taxon>
        <taxon>Glomerellales</taxon>
        <taxon>Plectosphaerellaceae</taxon>
        <taxon>Verticillium</taxon>
    </lineage>
</organism>
<dbReference type="Pfam" id="PF20684">
    <property type="entry name" value="Fung_rhodopsin"/>
    <property type="match status" value="1"/>
</dbReference>
<evidence type="ECO:0000256" key="6">
    <source>
        <dbReference type="SAM" id="MobiDB-lite"/>
    </source>
</evidence>
<protein>
    <recommendedName>
        <fullName evidence="8">Rhodopsin domain-containing protein</fullName>
    </recommendedName>
</protein>
<dbReference type="PANTHER" id="PTHR33048:SF55">
    <property type="entry name" value="INTEGRAL MEMBRANE PROTEIN"/>
    <property type="match status" value="1"/>
</dbReference>
<gene>
    <name evidence="9" type="ORF">HYQ45_004728</name>
</gene>
<evidence type="ECO:0000259" key="8">
    <source>
        <dbReference type="Pfam" id="PF20684"/>
    </source>
</evidence>
<dbReference type="AlphaFoldDB" id="A0A8I2ZUF6"/>
<proteinExistence type="inferred from homology"/>
<feature type="transmembrane region" description="Helical" evidence="7">
    <location>
        <begin position="15"/>
        <end position="36"/>
    </location>
</feature>
<accession>A0A8I2ZUF6</accession>
<feature type="compositionally biased region" description="Polar residues" evidence="6">
    <location>
        <begin position="281"/>
        <end position="301"/>
    </location>
</feature>
<evidence type="ECO:0000256" key="5">
    <source>
        <dbReference type="ARBA" id="ARBA00038359"/>
    </source>
</evidence>
<keyword evidence="3 7" id="KW-1133">Transmembrane helix</keyword>
<feature type="transmembrane region" description="Helical" evidence="7">
    <location>
        <begin position="127"/>
        <end position="147"/>
    </location>
</feature>
<keyword evidence="4 7" id="KW-0472">Membrane</keyword>
<evidence type="ECO:0000313" key="9">
    <source>
        <dbReference type="EMBL" id="KAG7138076.1"/>
    </source>
</evidence>
<dbReference type="InterPro" id="IPR049326">
    <property type="entry name" value="Rhodopsin_dom_fungi"/>
</dbReference>
<dbReference type="OrthoDB" id="444631at2759"/>
<evidence type="ECO:0000256" key="1">
    <source>
        <dbReference type="ARBA" id="ARBA00004141"/>
    </source>
</evidence>
<sequence>MATANGSGESNANQVVIPCIVFFALTPIFIIIRLWSRIATRSTIGADDWTIMVSFVCVLVVQILMMFSVSYGFGRHVYELETQDRLMALKLFYVAQIFYKLTINLTKASILALYLRIFVQRWCRICCYVLVSIILAYMVATTASSIFQCSPISGAWDKSSKPTCIDLTKNWYANAGFSIATDILILLLPMQPIWASKLPVNQKRALMLVFALGGFVTVTSIMRSTTLKFSTKTPDMTYDIASTLWTMIEQNVAIICACLPMCRLPLAFLFPSTFGSTSRQRSSYKYGGSNNSHNAARSNKTSNNMSSSQHSSSHSAWQPYGGPAKTGGANRSIVHHSDDMSEEYILTSVKRQGSEDEGDGDGDAGAIRKTTRYEISYEREPSR</sequence>
<comment type="subcellular location">
    <subcellularLocation>
        <location evidence="1">Membrane</location>
        <topology evidence="1">Multi-pass membrane protein</topology>
    </subcellularLocation>
</comment>
<dbReference type="PANTHER" id="PTHR33048">
    <property type="entry name" value="PTH11-LIKE INTEGRAL MEMBRANE PROTEIN (AFU_ORTHOLOGUE AFUA_5G11245)"/>
    <property type="match status" value="1"/>
</dbReference>
<feature type="compositionally biased region" description="Basic and acidic residues" evidence="6">
    <location>
        <begin position="371"/>
        <end position="383"/>
    </location>
</feature>
<feature type="region of interest" description="Disordered" evidence="6">
    <location>
        <begin position="281"/>
        <end position="383"/>
    </location>
</feature>
<name>A0A8I2ZUF6_VERLO</name>
<evidence type="ECO:0000256" key="2">
    <source>
        <dbReference type="ARBA" id="ARBA00022692"/>
    </source>
</evidence>
<keyword evidence="2 7" id="KW-0812">Transmembrane</keyword>
<evidence type="ECO:0000256" key="4">
    <source>
        <dbReference type="ARBA" id="ARBA00023136"/>
    </source>
</evidence>